<name>L1JYG4_GUITC</name>
<evidence type="ECO:0000313" key="4">
    <source>
        <dbReference type="Proteomes" id="UP000011087"/>
    </source>
</evidence>
<dbReference type="EnsemblProtists" id="EKX53397">
    <property type="protein sequence ID" value="EKX53397"/>
    <property type="gene ID" value="GUITHDRAFT_101099"/>
</dbReference>
<accession>L1JYG4</accession>
<organism evidence="2">
    <name type="scientific">Guillardia theta (strain CCMP2712)</name>
    <name type="common">Cryptophyte</name>
    <dbReference type="NCBI Taxonomy" id="905079"/>
    <lineage>
        <taxon>Eukaryota</taxon>
        <taxon>Cryptophyceae</taxon>
        <taxon>Pyrenomonadales</taxon>
        <taxon>Geminigeraceae</taxon>
        <taxon>Guillardia</taxon>
    </lineage>
</organism>
<keyword evidence="4" id="KW-1185">Reference proteome</keyword>
<sequence>MWNCLWPKFHSRKAKSGKDDSSIHESGKDKDAALLVLPDSMGGTRFMLPDKIWDPIVTPDTKDNEQVVHSYWTSENCQHDAHLLQIQDTSLTSDGDTETCSKQSSDSSDRSRMVSIRPHVASLHSPACQPEPTISDLEPTTRPIVTCNDESDDRGEGPPVRMEQTAKDMWPGQAWNDPTFVERSIFSLQEDVHHAEKPHNRDLPREKQSEIGWSEPDINFHDLNERELIASLFLAEECVSHVTHKKEYCESKRNDTANIDLVDLDEHSIYDEMSWPIADGRDLSHVQLEDGLTETCELLSDSDIDDLDVHLHKMIDEHLCDSWRARGDGTAYPLSTAVYV</sequence>
<dbReference type="GeneID" id="17309950"/>
<dbReference type="EMBL" id="JH992970">
    <property type="protein sequence ID" value="EKX53397.1"/>
    <property type="molecule type" value="Genomic_DNA"/>
</dbReference>
<protein>
    <submittedName>
        <fullName evidence="2 3">Uncharacterized protein</fullName>
    </submittedName>
</protein>
<reference evidence="2 4" key="1">
    <citation type="journal article" date="2012" name="Nature">
        <title>Algal genomes reveal evolutionary mosaicism and the fate of nucleomorphs.</title>
        <authorList>
            <consortium name="DOE Joint Genome Institute"/>
            <person name="Curtis B.A."/>
            <person name="Tanifuji G."/>
            <person name="Burki F."/>
            <person name="Gruber A."/>
            <person name="Irimia M."/>
            <person name="Maruyama S."/>
            <person name="Arias M.C."/>
            <person name="Ball S.G."/>
            <person name="Gile G.H."/>
            <person name="Hirakawa Y."/>
            <person name="Hopkins J.F."/>
            <person name="Kuo A."/>
            <person name="Rensing S.A."/>
            <person name="Schmutz J."/>
            <person name="Symeonidi A."/>
            <person name="Elias M."/>
            <person name="Eveleigh R.J."/>
            <person name="Herman E.K."/>
            <person name="Klute M.J."/>
            <person name="Nakayama T."/>
            <person name="Obornik M."/>
            <person name="Reyes-Prieto A."/>
            <person name="Armbrust E.V."/>
            <person name="Aves S.J."/>
            <person name="Beiko R.G."/>
            <person name="Coutinho P."/>
            <person name="Dacks J.B."/>
            <person name="Durnford D.G."/>
            <person name="Fast N.M."/>
            <person name="Green B.R."/>
            <person name="Grisdale C.J."/>
            <person name="Hempel F."/>
            <person name="Henrissat B."/>
            <person name="Hoppner M.P."/>
            <person name="Ishida K."/>
            <person name="Kim E."/>
            <person name="Koreny L."/>
            <person name="Kroth P.G."/>
            <person name="Liu Y."/>
            <person name="Malik S.B."/>
            <person name="Maier U.G."/>
            <person name="McRose D."/>
            <person name="Mock T."/>
            <person name="Neilson J.A."/>
            <person name="Onodera N.T."/>
            <person name="Poole A.M."/>
            <person name="Pritham E.J."/>
            <person name="Richards T.A."/>
            <person name="Rocap G."/>
            <person name="Roy S.W."/>
            <person name="Sarai C."/>
            <person name="Schaack S."/>
            <person name="Shirato S."/>
            <person name="Slamovits C.H."/>
            <person name="Spencer D.F."/>
            <person name="Suzuki S."/>
            <person name="Worden A.Z."/>
            <person name="Zauner S."/>
            <person name="Barry K."/>
            <person name="Bell C."/>
            <person name="Bharti A.K."/>
            <person name="Crow J.A."/>
            <person name="Grimwood J."/>
            <person name="Kramer R."/>
            <person name="Lindquist E."/>
            <person name="Lucas S."/>
            <person name="Salamov A."/>
            <person name="McFadden G.I."/>
            <person name="Lane C.E."/>
            <person name="Keeling P.J."/>
            <person name="Gray M.W."/>
            <person name="Grigoriev I.V."/>
            <person name="Archibald J.M."/>
        </authorList>
    </citation>
    <scope>NUCLEOTIDE SEQUENCE</scope>
    <source>
        <strain evidence="2 4">CCMP2712</strain>
    </source>
</reference>
<reference evidence="4" key="2">
    <citation type="submission" date="2012-11" db="EMBL/GenBank/DDBJ databases">
        <authorList>
            <person name="Kuo A."/>
            <person name="Curtis B.A."/>
            <person name="Tanifuji G."/>
            <person name="Burki F."/>
            <person name="Gruber A."/>
            <person name="Irimia M."/>
            <person name="Maruyama S."/>
            <person name="Arias M.C."/>
            <person name="Ball S.G."/>
            <person name="Gile G.H."/>
            <person name="Hirakawa Y."/>
            <person name="Hopkins J.F."/>
            <person name="Rensing S.A."/>
            <person name="Schmutz J."/>
            <person name="Symeonidi A."/>
            <person name="Elias M."/>
            <person name="Eveleigh R.J."/>
            <person name="Herman E.K."/>
            <person name="Klute M.J."/>
            <person name="Nakayama T."/>
            <person name="Obornik M."/>
            <person name="Reyes-Prieto A."/>
            <person name="Armbrust E.V."/>
            <person name="Aves S.J."/>
            <person name="Beiko R.G."/>
            <person name="Coutinho P."/>
            <person name="Dacks J.B."/>
            <person name="Durnford D.G."/>
            <person name="Fast N.M."/>
            <person name="Green B.R."/>
            <person name="Grisdale C."/>
            <person name="Hempe F."/>
            <person name="Henrissat B."/>
            <person name="Hoppner M.P."/>
            <person name="Ishida K.-I."/>
            <person name="Kim E."/>
            <person name="Koreny L."/>
            <person name="Kroth P.G."/>
            <person name="Liu Y."/>
            <person name="Malik S.-B."/>
            <person name="Maier U.G."/>
            <person name="McRose D."/>
            <person name="Mock T."/>
            <person name="Neilson J.A."/>
            <person name="Onodera N.T."/>
            <person name="Poole A.M."/>
            <person name="Pritham E.J."/>
            <person name="Richards T.A."/>
            <person name="Rocap G."/>
            <person name="Roy S.W."/>
            <person name="Sarai C."/>
            <person name="Schaack S."/>
            <person name="Shirato S."/>
            <person name="Slamovits C.H."/>
            <person name="Spencer D.F."/>
            <person name="Suzuki S."/>
            <person name="Worden A.Z."/>
            <person name="Zauner S."/>
            <person name="Barry K."/>
            <person name="Bell C."/>
            <person name="Bharti A.K."/>
            <person name="Crow J.A."/>
            <person name="Grimwood J."/>
            <person name="Kramer R."/>
            <person name="Lindquist E."/>
            <person name="Lucas S."/>
            <person name="Salamov A."/>
            <person name="McFadden G.I."/>
            <person name="Lane C.E."/>
            <person name="Keeling P.J."/>
            <person name="Gray M.W."/>
            <person name="Grigoriev I.V."/>
            <person name="Archibald J.M."/>
        </authorList>
    </citation>
    <scope>NUCLEOTIDE SEQUENCE</scope>
    <source>
        <strain evidence="4">CCMP2712</strain>
    </source>
</reference>
<evidence type="ECO:0000256" key="1">
    <source>
        <dbReference type="SAM" id="MobiDB-lite"/>
    </source>
</evidence>
<reference evidence="3" key="3">
    <citation type="submission" date="2016-03" db="UniProtKB">
        <authorList>
            <consortium name="EnsemblProtists"/>
        </authorList>
    </citation>
    <scope>IDENTIFICATION</scope>
</reference>
<evidence type="ECO:0000313" key="2">
    <source>
        <dbReference type="EMBL" id="EKX53397.1"/>
    </source>
</evidence>
<gene>
    <name evidence="2" type="ORF">GUITHDRAFT_101099</name>
</gene>
<dbReference type="Proteomes" id="UP000011087">
    <property type="component" value="Unassembled WGS sequence"/>
</dbReference>
<proteinExistence type="predicted"/>
<dbReference type="PaxDb" id="55529-EKX53397"/>
<dbReference type="RefSeq" id="XP_005840377.1">
    <property type="nucleotide sequence ID" value="XM_005840320.1"/>
</dbReference>
<dbReference type="HOGENOM" id="CLU_817487_0_0_1"/>
<evidence type="ECO:0000313" key="3">
    <source>
        <dbReference type="EnsemblProtists" id="EKX53397"/>
    </source>
</evidence>
<feature type="compositionally biased region" description="Polar residues" evidence="1">
    <location>
        <begin position="90"/>
        <end position="103"/>
    </location>
</feature>
<dbReference type="KEGG" id="gtt:GUITHDRAFT_101099"/>
<dbReference type="AlphaFoldDB" id="L1JYG4"/>
<feature type="region of interest" description="Disordered" evidence="1">
    <location>
        <begin position="90"/>
        <end position="161"/>
    </location>
</feature>